<keyword evidence="3" id="KW-1185">Reference proteome</keyword>
<accession>A0A8K0T924</accession>
<protein>
    <submittedName>
        <fullName evidence="2">Uncharacterized protein</fullName>
    </submittedName>
</protein>
<evidence type="ECO:0000313" key="2">
    <source>
        <dbReference type="EMBL" id="KAH7329424.1"/>
    </source>
</evidence>
<feature type="compositionally biased region" description="Basic residues" evidence="1">
    <location>
        <begin position="89"/>
        <end position="104"/>
    </location>
</feature>
<comment type="caution">
    <text evidence="2">The sequence shown here is derived from an EMBL/GenBank/DDBJ whole genome shotgun (WGS) entry which is preliminary data.</text>
</comment>
<sequence length="168" mass="18655">MTSAIAFPRSNLTVDRYKPDSCGLLIRLSCGLQTFCLGPFCRPCRAGRSGRERDRPQLAQLAKQLPPRAITSFIHSISDARPLSAGHHAISHRGSKLSRRLRHGKPPETREAPRTAWEPSSGFHSTYPQDSLLSSSHGSRVAKIIRRTQTWFLADSILGVEITCSHMI</sequence>
<evidence type="ECO:0000313" key="3">
    <source>
        <dbReference type="Proteomes" id="UP000813444"/>
    </source>
</evidence>
<name>A0A8K0T924_9HYPO</name>
<dbReference type="Proteomes" id="UP000813444">
    <property type="component" value="Unassembled WGS sequence"/>
</dbReference>
<reference evidence="2" key="1">
    <citation type="journal article" date="2021" name="Nat. Commun.">
        <title>Genetic determinants of endophytism in the Arabidopsis root mycobiome.</title>
        <authorList>
            <person name="Mesny F."/>
            <person name="Miyauchi S."/>
            <person name="Thiergart T."/>
            <person name="Pickel B."/>
            <person name="Atanasova L."/>
            <person name="Karlsson M."/>
            <person name="Huettel B."/>
            <person name="Barry K.W."/>
            <person name="Haridas S."/>
            <person name="Chen C."/>
            <person name="Bauer D."/>
            <person name="Andreopoulos W."/>
            <person name="Pangilinan J."/>
            <person name="LaButti K."/>
            <person name="Riley R."/>
            <person name="Lipzen A."/>
            <person name="Clum A."/>
            <person name="Drula E."/>
            <person name="Henrissat B."/>
            <person name="Kohler A."/>
            <person name="Grigoriev I.V."/>
            <person name="Martin F.M."/>
            <person name="Hacquard S."/>
        </authorList>
    </citation>
    <scope>NUCLEOTIDE SEQUENCE</scope>
    <source>
        <strain evidence="2">MPI-CAGE-CH-0235</strain>
    </source>
</reference>
<dbReference type="EMBL" id="JAGPNK010000001">
    <property type="protein sequence ID" value="KAH7329424.1"/>
    <property type="molecule type" value="Genomic_DNA"/>
</dbReference>
<dbReference type="AlphaFoldDB" id="A0A8K0T924"/>
<evidence type="ECO:0000256" key="1">
    <source>
        <dbReference type="SAM" id="MobiDB-lite"/>
    </source>
</evidence>
<feature type="region of interest" description="Disordered" evidence="1">
    <location>
        <begin position="88"/>
        <end position="123"/>
    </location>
</feature>
<gene>
    <name evidence="2" type="ORF">B0I35DRAFT_44822</name>
</gene>
<proteinExistence type="predicted"/>
<organism evidence="2 3">
    <name type="scientific">Stachybotrys elegans</name>
    <dbReference type="NCBI Taxonomy" id="80388"/>
    <lineage>
        <taxon>Eukaryota</taxon>
        <taxon>Fungi</taxon>
        <taxon>Dikarya</taxon>
        <taxon>Ascomycota</taxon>
        <taxon>Pezizomycotina</taxon>
        <taxon>Sordariomycetes</taxon>
        <taxon>Hypocreomycetidae</taxon>
        <taxon>Hypocreales</taxon>
        <taxon>Stachybotryaceae</taxon>
        <taxon>Stachybotrys</taxon>
    </lineage>
</organism>